<reference evidence="2" key="1">
    <citation type="submission" date="2021-11" db="EMBL/GenBank/DDBJ databases">
        <authorList>
            <person name="Rodrigo-Torres L."/>
            <person name="Arahal R. D."/>
            <person name="Lucena T."/>
        </authorList>
    </citation>
    <scope>NUCLEOTIDE SEQUENCE</scope>
    <source>
        <strain evidence="2">CECT 7928</strain>
    </source>
</reference>
<organism evidence="2 3">
    <name type="scientific">Vibrio marisflavi CECT 7928</name>
    <dbReference type="NCBI Taxonomy" id="634439"/>
    <lineage>
        <taxon>Bacteria</taxon>
        <taxon>Pseudomonadati</taxon>
        <taxon>Pseudomonadota</taxon>
        <taxon>Gammaproteobacteria</taxon>
        <taxon>Vibrionales</taxon>
        <taxon>Vibrionaceae</taxon>
        <taxon>Vibrio</taxon>
    </lineage>
</organism>
<protein>
    <submittedName>
        <fullName evidence="2">Phenazine antibiotic resistance protein EhpR</fullName>
    </submittedName>
</protein>
<dbReference type="Pfam" id="PF12681">
    <property type="entry name" value="Glyoxalase_2"/>
    <property type="match status" value="1"/>
</dbReference>
<proteinExistence type="predicted"/>
<accession>A0ABM9A2C6</accession>
<dbReference type="PROSITE" id="PS51819">
    <property type="entry name" value="VOC"/>
    <property type="match status" value="1"/>
</dbReference>
<dbReference type="PIRSF" id="PIRSF039020">
    <property type="entry name" value="EhpR"/>
    <property type="match status" value="1"/>
</dbReference>
<dbReference type="InterPro" id="IPR026275">
    <property type="entry name" value="Glyoxalase/dOase/EhpR"/>
</dbReference>
<name>A0ABM9A2C6_9VIBR</name>
<dbReference type="EMBL" id="CAKLDM010000001">
    <property type="protein sequence ID" value="CAH0537391.1"/>
    <property type="molecule type" value="Genomic_DNA"/>
</dbReference>
<feature type="domain" description="VOC" evidence="1">
    <location>
        <begin position="3"/>
        <end position="120"/>
    </location>
</feature>
<comment type="caution">
    <text evidence="2">The sequence shown here is derived from an EMBL/GenBank/DDBJ whole genome shotgun (WGS) entry which is preliminary data.</text>
</comment>
<evidence type="ECO:0000259" key="1">
    <source>
        <dbReference type="PROSITE" id="PS51819"/>
    </source>
</evidence>
<dbReference type="Gene3D" id="3.30.720.120">
    <property type="match status" value="1"/>
</dbReference>
<dbReference type="SUPFAM" id="SSF54593">
    <property type="entry name" value="Glyoxalase/Bleomycin resistance protein/Dihydroxybiphenyl dioxygenase"/>
    <property type="match status" value="1"/>
</dbReference>
<dbReference type="InterPro" id="IPR029068">
    <property type="entry name" value="Glyas_Bleomycin-R_OHBP_Dase"/>
</dbReference>
<dbReference type="Gene3D" id="3.30.720.110">
    <property type="match status" value="1"/>
</dbReference>
<dbReference type="Proteomes" id="UP000838748">
    <property type="component" value="Unassembled WGS sequence"/>
</dbReference>
<sequence>MLTPNLLTLYVENIEVSTIFYQKLLDKPPVATFPNYVSFEFENGLYLSLWSRNAKDFVSDGTGHRFELSFMVEDSKSVISIYERWREDSVHIEQHPKEAIFGMTFVATDPDGHRIRVCIPDS</sequence>
<keyword evidence="3" id="KW-1185">Reference proteome</keyword>
<evidence type="ECO:0000313" key="2">
    <source>
        <dbReference type="EMBL" id="CAH0537391.1"/>
    </source>
</evidence>
<gene>
    <name evidence="2" type="primary">ehpR</name>
    <name evidence="2" type="ORF">VMF7928_01086</name>
</gene>
<dbReference type="InterPro" id="IPR037523">
    <property type="entry name" value="VOC_core"/>
</dbReference>
<dbReference type="InterPro" id="IPR025870">
    <property type="entry name" value="Glyoxalase-like_dom"/>
</dbReference>
<evidence type="ECO:0000313" key="3">
    <source>
        <dbReference type="Proteomes" id="UP000838748"/>
    </source>
</evidence>